<evidence type="ECO:0000313" key="2">
    <source>
        <dbReference type="EMBL" id="CAB01552.1"/>
    </source>
</evidence>
<dbReference type="AGR" id="MGI:1353474"/>
<name>Q62494_MOUSE</name>
<reference evidence="2" key="1">
    <citation type="journal article" date="1997" name="Genomics">
        <title>Cloning of the genes encoding two murine and human cochlear unconventional type I myosins.</title>
        <authorList>
            <person name="Crozet F."/>
            <person name="El-Amraoui A."/>
            <person name="Blanchard S."/>
            <person name="Lenoir M."/>
            <person name="Ripoll C."/>
            <person name="Vago P."/>
            <person name="Hamel C."/>
            <person name="Fizames C."/>
            <person name="Levi-Acobas F."/>
            <person name="Depetris D."/>
            <person name="Mattei M.-G."/>
            <person name="Weil D."/>
            <person name="Pujol R."/>
            <person name="Petit C."/>
        </authorList>
    </citation>
    <scope>NUCLEOTIDE SEQUENCE</scope>
    <source>
        <tissue evidence="2">Cochlea</tissue>
    </source>
</reference>
<evidence type="ECO:0000256" key="1">
    <source>
        <dbReference type="SAM" id="SignalP"/>
    </source>
</evidence>
<feature type="signal peptide" evidence="1">
    <location>
        <begin position="1"/>
        <end position="19"/>
    </location>
</feature>
<protein>
    <submittedName>
        <fullName evidence="2">Unknown protein</fullName>
    </submittedName>
</protein>
<sequence>MSLTTSVVTSLSLILWVWGKPLLCPLPSHYSQSKCPIPISKRTLWSSLLPFSTSFYFPPIEKGREGGQGHLIANLPCPFSRSTLD</sequence>
<keyword evidence="1" id="KW-0732">Signal</keyword>
<feature type="chain" id="PRO_5004265843" evidence="1">
    <location>
        <begin position="20"/>
        <end position="85"/>
    </location>
</feature>
<organism evidence="2">
    <name type="scientific">Mus musculus</name>
    <name type="common">Mouse</name>
    <dbReference type="NCBI Taxonomy" id="10090"/>
    <lineage>
        <taxon>Eukaryota</taxon>
        <taxon>Metazoa</taxon>
        <taxon>Chordata</taxon>
        <taxon>Craniata</taxon>
        <taxon>Vertebrata</taxon>
        <taxon>Euteleostomi</taxon>
        <taxon>Mammalia</taxon>
        <taxon>Eutheria</taxon>
        <taxon>Euarchontoglires</taxon>
        <taxon>Glires</taxon>
        <taxon>Rodentia</taxon>
        <taxon>Myomorpha</taxon>
        <taxon>Muroidea</taxon>
        <taxon>Muridae</taxon>
        <taxon>Murinae</taxon>
        <taxon>Mus</taxon>
        <taxon>Mus</taxon>
    </lineage>
</organism>
<accession>Q62494</accession>
<proteinExistence type="evidence at transcript level"/>
<feature type="non-terminal residue" evidence="2">
    <location>
        <position position="1"/>
    </location>
</feature>
<feature type="non-terminal residue" evidence="2">
    <location>
        <position position="85"/>
    </location>
</feature>
<gene>
    <name evidence="3" type="primary">Slc39a1</name>
    <name evidence="2" type="synonym">unknown</name>
</gene>
<dbReference type="MGI" id="MGI:1353474">
    <property type="gene designation" value="Slc39a1"/>
</dbReference>
<evidence type="ECO:0000313" key="3">
    <source>
        <dbReference type="MGI" id="MGI:1353474"/>
    </source>
</evidence>
<dbReference type="AlphaFoldDB" id="Q62494"/>
<dbReference type="EMBL" id="Z78150">
    <property type="protein sequence ID" value="CAB01552.1"/>
    <property type="molecule type" value="mRNA"/>
</dbReference>